<accession>A0A562IWK8</accession>
<protein>
    <submittedName>
        <fullName evidence="2">Uncharacterized protein</fullName>
    </submittedName>
</protein>
<keyword evidence="1" id="KW-0472">Membrane</keyword>
<feature type="transmembrane region" description="Helical" evidence="1">
    <location>
        <begin position="32"/>
        <end position="51"/>
    </location>
</feature>
<evidence type="ECO:0000256" key="1">
    <source>
        <dbReference type="SAM" id="Phobius"/>
    </source>
</evidence>
<dbReference type="EMBL" id="VLKF01000001">
    <property type="protein sequence ID" value="TWH75220.1"/>
    <property type="molecule type" value="Genomic_DNA"/>
</dbReference>
<keyword evidence="3" id="KW-1185">Reference proteome</keyword>
<dbReference type="AlphaFoldDB" id="A0A562IWK8"/>
<sequence>MLLAAGLSFLVAAVLLLVLQLAGVDRIGFLGLLLVLIAAAVAGGYATRAVAGRLPPVGRRPRG</sequence>
<evidence type="ECO:0000313" key="2">
    <source>
        <dbReference type="EMBL" id="TWH75220.1"/>
    </source>
</evidence>
<organism evidence="2 3">
    <name type="scientific">Modestobacter roseus</name>
    <dbReference type="NCBI Taxonomy" id="1181884"/>
    <lineage>
        <taxon>Bacteria</taxon>
        <taxon>Bacillati</taxon>
        <taxon>Actinomycetota</taxon>
        <taxon>Actinomycetes</taxon>
        <taxon>Geodermatophilales</taxon>
        <taxon>Geodermatophilaceae</taxon>
        <taxon>Modestobacter</taxon>
    </lineage>
</organism>
<dbReference type="Proteomes" id="UP000321490">
    <property type="component" value="Unassembled WGS sequence"/>
</dbReference>
<evidence type="ECO:0000313" key="3">
    <source>
        <dbReference type="Proteomes" id="UP000321490"/>
    </source>
</evidence>
<proteinExistence type="predicted"/>
<gene>
    <name evidence="2" type="ORF">JD78_03775</name>
</gene>
<name>A0A562IWK8_9ACTN</name>
<reference evidence="2 3" key="1">
    <citation type="submission" date="2019-07" db="EMBL/GenBank/DDBJ databases">
        <title>R&amp;d 2014.</title>
        <authorList>
            <person name="Klenk H.-P."/>
        </authorList>
    </citation>
    <scope>NUCLEOTIDE SEQUENCE [LARGE SCALE GENOMIC DNA]</scope>
    <source>
        <strain evidence="2 3">DSM 45764</strain>
    </source>
</reference>
<keyword evidence="1" id="KW-1133">Transmembrane helix</keyword>
<comment type="caution">
    <text evidence="2">The sequence shown here is derived from an EMBL/GenBank/DDBJ whole genome shotgun (WGS) entry which is preliminary data.</text>
</comment>
<keyword evidence="1" id="KW-0812">Transmembrane</keyword>